<keyword evidence="2" id="KW-1185">Reference proteome</keyword>
<reference evidence="1 2" key="1">
    <citation type="submission" date="2020-08" db="EMBL/GenBank/DDBJ databases">
        <title>Genomic Encyclopedia of Type Strains, Phase III (KMG-III): the genomes of soil and plant-associated and newly described type strains.</title>
        <authorList>
            <person name="Whitman W."/>
        </authorList>
    </citation>
    <scope>NUCLEOTIDE SEQUENCE [LARGE SCALE GENOMIC DNA]</scope>
    <source>
        <strain evidence="1 2">CECT 7015</strain>
    </source>
</reference>
<accession>A0A839UG13</accession>
<dbReference type="AlphaFoldDB" id="A0A839UG13"/>
<name>A0A839UG13_9HYPH</name>
<dbReference type="Proteomes" id="UP000554520">
    <property type="component" value="Unassembled WGS sequence"/>
</dbReference>
<evidence type="ECO:0000313" key="2">
    <source>
        <dbReference type="Proteomes" id="UP000554520"/>
    </source>
</evidence>
<proteinExistence type="predicted"/>
<comment type="caution">
    <text evidence="1">The sequence shown here is derived from an EMBL/GenBank/DDBJ whole genome shotgun (WGS) entry which is preliminary data.</text>
</comment>
<organism evidence="1 2">
    <name type="scientific">Phyllobacterium trifolii</name>
    <dbReference type="NCBI Taxonomy" id="300193"/>
    <lineage>
        <taxon>Bacteria</taxon>
        <taxon>Pseudomonadati</taxon>
        <taxon>Pseudomonadota</taxon>
        <taxon>Alphaproteobacteria</taxon>
        <taxon>Hyphomicrobiales</taxon>
        <taxon>Phyllobacteriaceae</taxon>
        <taxon>Phyllobacterium</taxon>
    </lineage>
</organism>
<evidence type="ECO:0000313" key="1">
    <source>
        <dbReference type="EMBL" id="MBB3147752.1"/>
    </source>
</evidence>
<protein>
    <submittedName>
        <fullName evidence="1">Uncharacterized protein</fullName>
    </submittedName>
</protein>
<gene>
    <name evidence="1" type="ORF">FHS21_004184</name>
</gene>
<sequence length="155" mass="16770">MKNSFWPEVLERKMKMIRSIITSVAAATIFIPIWGTFVWASPDVATLSAVSQCTTDGTGGDGVRHACDSEVQTVTSPDGYVLAQNSLSGGLTSGNGSEQECHVSWTNFVEVIPNVTQPKTLKVRAHSRSPKGHWSGRGWAICKYTVILAPLPHTN</sequence>
<dbReference type="EMBL" id="JACHXN010000014">
    <property type="protein sequence ID" value="MBB3147752.1"/>
    <property type="molecule type" value="Genomic_DNA"/>
</dbReference>